<sequence length="665" mass="75091">MFQESSPSELSQGDEPVQKRTRMLLSCTPCRNSKLKCDRQQPCSHCGKKARVDRCVYEPKSARKKPQAKNMTARLKHLEGLVREMMENEGKTAKPREERTDANSVPLLQGHVVQEEHGTTYVGATHCMAILEDIEDLKMYFDDSEEQKEGASPTDELDGPEMLLSPRTIPSNRDALIAQLPERHIADRLIMRYFSSMSASQHIVHRPTFTRMYARFWQDPNDTSLHWLSQLFMMLALGIFFNKFAAPHELTADSPVPVFDRIKNYRSCAGWALIWGKYTQPTAATLPAFLLYVVSHFIFGHAAQTNCYVLSGVCIRLLLKMGLHRDPSKLANISPYEGEMRRRIWNLAMQIELLASFHMGLPSMLQGIETDTKVPSNLLDDDFDEDSTSLPPERPSTDYTHIAFSINITKLLRVFGQIALQAHSLSPPEYDDVLKLDAILQEIGGNVPAFMHVRPLDDCVGDSPALITERFRLAAIYNKCRCVLHRQYLAEPIPHKEHNYSRKECIEGALALLEYQRIIWKASKPGNLLASTSWFVSSLAVYDFLLAAMIIYLVIQNEGYPDEEAGFGFEGTKPSKEELKGLLKRSHFIWIDVAESMVELRKTADTLAAMLANLGDPVDRHADVSEGLGFMLTQSSGYQSSWSESHLLPTLGLEGMKSHHGHISH</sequence>
<dbReference type="EMBL" id="MTYH01000006">
    <property type="protein sequence ID" value="PNP48487.1"/>
    <property type="molecule type" value="Genomic_DNA"/>
</dbReference>
<dbReference type="GO" id="GO:0008270">
    <property type="term" value="F:zinc ion binding"/>
    <property type="evidence" value="ECO:0007669"/>
    <property type="project" value="InterPro"/>
</dbReference>
<dbReference type="OrthoDB" id="76105at2759"/>
<proteinExistence type="predicted"/>
<dbReference type="CDD" id="cd12148">
    <property type="entry name" value="fungal_TF_MHR"/>
    <property type="match status" value="1"/>
</dbReference>
<dbReference type="Pfam" id="PF04082">
    <property type="entry name" value="Fungal_trans"/>
    <property type="match status" value="1"/>
</dbReference>
<evidence type="ECO:0000256" key="3">
    <source>
        <dbReference type="ARBA" id="ARBA00023242"/>
    </source>
</evidence>
<comment type="subcellular location">
    <subcellularLocation>
        <location evidence="1">Nucleus</location>
    </subcellularLocation>
</comment>
<dbReference type="PANTHER" id="PTHR31001">
    <property type="entry name" value="UNCHARACTERIZED TRANSCRIPTIONAL REGULATORY PROTEIN"/>
    <property type="match status" value="1"/>
</dbReference>
<dbReference type="AlphaFoldDB" id="A0A2K0TSI6"/>
<protein>
    <recommendedName>
        <fullName evidence="4">Zn(2)-C6 fungal-type domain-containing protein</fullName>
    </recommendedName>
</protein>
<comment type="caution">
    <text evidence="5">The sequence shown here is derived from an EMBL/GenBank/DDBJ whole genome shotgun (WGS) entry which is preliminary data.</text>
</comment>
<dbReference type="GO" id="GO:0003677">
    <property type="term" value="F:DNA binding"/>
    <property type="evidence" value="ECO:0007669"/>
    <property type="project" value="InterPro"/>
</dbReference>
<gene>
    <name evidence="5" type="ORF">TGAMA5MH_00381</name>
</gene>
<dbReference type="PROSITE" id="PS00463">
    <property type="entry name" value="ZN2_CY6_FUNGAL_1"/>
    <property type="match status" value="1"/>
</dbReference>
<dbReference type="SMART" id="SM00066">
    <property type="entry name" value="GAL4"/>
    <property type="match status" value="1"/>
</dbReference>
<dbReference type="SMART" id="SM00906">
    <property type="entry name" value="Fungal_trans"/>
    <property type="match status" value="1"/>
</dbReference>
<dbReference type="InterPro" id="IPR001138">
    <property type="entry name" value="Zn2Cys6_DnaBD"/>
</dbReference>
<organism evidence="5 6">
    <name type="scientific">Trichoderma gamsii</name>
    <dbReference type="NCBI Taxonomy" id="398673"/>
    <lineage>
        <taxon>Eukaryota</taxon>
        <taxon>Fungi</taxon>
        <taxon>Dikarya</taxon>
        <taxon>Ascomycota</taxon>
        <taxon>Pezizomycotina</taxon>
        <taxon>Sordariomycetes</taxon>
        <taxon>Hypocreomycetidae</taxon>
        <taxon>Hypocreales</taxon>
        <taxon>Hypocreaceae</taxon>
        <taxon>Trichoderma</taxon>
    </lineage>
</organism>
<evidence type="ECO:0000256" key="1">
    <source>
        <dbReference type="ARBA" id="ARBA00004123"/>
    </source>
</evidence>
<evidence type="ECO:0000313" key="6">
    <source>
        <dbReference type="Proteomes" id="UP000236546"/>
    </source>
</evidence>
<dbReference type="Proteomes" id="UP000236546">
    <property type="component" value="Unassembled WGS sequence"/>
</dbReference>
<dbReference type="InterPro" id="IPR050613">
    <property type="entry name" value="Sec_Metabolite_Reg"/>
</dbReference>
<dbReference type="Gene3D" id="4.10.240.10">
    <property type="entry name" value="Zn(2)-C6 fungal-type DNA-binding domain"/>
    <property type="match status" value="1"/>
</dbReference>
<dbReference type="GO" id="GO:0005634">
    <property type="term" value="C:nucleus"/>
    <property type="evidence" value="ECO:0007669"/>
    <property type="project" value="UniProtKB-SubCell"/>
</dbReference>
<evidence type="ECO:0000259" key="4">
    <source>
        <dbReference type="PROSITE" id="PS50048"/>
    </source>
</evidence>
<dbReference type="InterPro" id="IPR007219">
    <property type="entry name" value="XnlR_reg_dom"/>
</dbReference>
<dbReference type="InterPro" id="IPR036864">
    <property type="entry name" value="Zn2-C6_fun-type_DNA-bd_sf"/>
</dbReference>
<feature type="domain" description="Zn(2)-C6 fungal-type" evidence="4">
    <location>
        <begin position="26"/>
        <end position="57"/>
    </location>
</feature>
<dbReference type="PANTHER" id="PTHR31001:SF49">
    <property type="entry name" value="ZN(II)2CYS6 TRANSCRIPTION FACTOR (EUROFUNG)"/>
    <property type="match status" value="1"/>
</dbReference>
<dbReference type="Pfam" id="PF00172">
    <property type="entry name" value="Zn_clus"/>
    <property type="match status" value="1"/>
</dbReference>
<reference evidence="5 6" key="1">
    <citation type="submission" date="2017-02" db="EMBL/GenBank/DDBJ databases">
        <title>Genomes of Trichoderma spp. with biocontrol activity.</title>
        <authorList>
            <person name="Gardiner D."/>
            <person name="Kazan K."/>
            <person name="Vos C."/>
            <person name="Harvey P."/>
        </authorList>
    </citation>
    <scope>NUCLEOTIDE SEQUENCE [LARGE SCALE GENOMIC DNA]</scope>
    <source>
        <strain evidence="5 6">A5MH</strain>
    </source>
</reference>
<dbReference type="PROSITE" id="PS50048">
    <property type="entry name" value="ZN2_CY6_FUNGAL_2"/>
    <property type="match status" value="1"/>
</dbReference>
<dbReference type="GO" id="GO:0006351">
    <property type="term" value="P:DNA-templated transcription"/>
    <property type="evidence" value="ECO:0007669"/>
    <property type="project" value="InterPro"/>
</dbReference>
<evidence type="ECO:0000256" key="2">
    <source>
        <dbReference type="ARBA" id="ARBA00022723"/>
    </source>
</evidence>
<dbReference type="SUPFAM" id="SSF57701">
    <property type="entry name" value="Zn2/Cys6 DNA-binding domain"/>
    <property type="match status" value="1"/>
</dbReference>
<evidence type="ECO:0000313" key="5">
    <source>
        <dbReference type="EMBL" id="PNP48487.1"/>
    </source>
</evidence>
<keyword evidence="3" id="KW-0539">Nucleus</keyword>
<accession>A0A2K0TSI6</accession>
<dbReference type="CDD" id="cd00067">
    <property type="entry name" value="GAL4"/>
    <property type="match status" value="1"/>
</dbReference>
<name>A0A2K0TSI6_9HYPO</name>
<keyword evidence="2" id="KW-0479">Metal-binding</keyword>
<dbReference type="GO" id="GO:0000981">
    <property type="term" value="F:DNA-binding transcription factor activity, RNA polymerase II-specific"/>
    <property type="evidence" value="ECO:0007669"/>
    <property type="project" value="InterPro"/>
</dbReference>